<keyword evidence="4" id="KW-1185">Reference proteome</keyword>
<evidence type="ECO:0000259" key="2">
    <source>
        <dbReference type="Pfam" id="PF08429"/>
    </source>
</evidence>
<dbReference type="Pfam" id="PF08429">
    <property type="entry name" value="PLU-1"/>
    <property type="match status" value="1"/>
</dbReference>
<dbReference type="VEuPathDB" id="ToxoDB:ETH_00037720"/>
<sequence length="802" mass="84852">MCLDEPAVAGSLRACLFAAAAGAAAGCRLLQPGPQQDAQQAAGAAESPAAAADSSSSSSSSASFPPPLRDVDALRSLQQNVSLQLDRVESWLLRLSVALTDGCSRAPVGPQVEAPGAPPTQQVGLLLQQTVQLPLPADPVAAAKGTMLPVSMGNRLHLAEAEELLQEGLLLQQVVGVTQQLQQLQQRVRQSKQFAQRICAALNGSSSSNSNSGSRREKAENTAAGSNSGSSSSSSSKGRIPIEVLRRLLVEGFHEVPFIVPEFIFLLQQLQQVVTWRELLRAAAAAGDLQQCEQILAEAQDVCVYIPGWSDWKGHVAAAAWAERVDRLLQRPIRLGLAVALLQEPSAETAGPSARELQRRVAAAREWAQQCMQPRYLQLLAAAGADGPALRELQQLAEGPGPHRGAPREAATKQQGPFPTPGDLEALISRHTALKLIVPAIKYLEVVYGRWRKWEKRFVKTESGSLSLAEARQVLQDGQLLQQQLEIGSWLQPLSVYVEQCAAFTARARALLDRAAAAAVAAAAVRFGWAVGSLDGFRRKGTLQQEDLIHILELQRHRKQAEPPAAAAAAAAGAPSGEAEAAAERRRAPYDQLVELIAIHDSLVIKNWSLHGDLVDLRDKAQRWLKRAQDLLAIPQQQQQQQSEKETEFPDSANGSSPCGAAAAGGPRAAAAAGAAATAAAAATTEPLGKALRSPCSANTVRLAALLLLESDSVCCCPELETRLEQLLLYALWRGKVARLRPPAQDTAVEELLAAPQQQHFVADEGGAAGVPAAAKARAAAAGLHVLPAAAAAAAAAAVRSR</sequence>
<dbReference type="InterPro" id="IPR013637">
    <property type="entry name" value="Lys_sp_deMease-like_dom"/>
</dbReference>
<feature type="region of interest" description="Disordered" evidence="1">
    <location>
        <begin position="38"/>
        <end position="66"/>
    </location>
</feature>
<dbReference type="AlphaFoldDB" id="U6KVT4"/>
<gene>
    <name evidence="3" type="ORF">ETH_00037720</name>
</gene>
<feature type="region of interest" description="Disordered" evidence="1">
    <location>
        <begin position="562"/>
        <end position="583"/>
    </location>
</feature>
<evidence type="ECO:0000256" key="1">
    <source>
        <dbReference type="SAM" id="MobiDB-lite"/>
    </source>
</evidence>
<dbReference type="RefSeq" id="XP_013231783.1">
    <property type="nucleotide sequence ID" value="XM_013376329.1"/>
</dbReference>
<feature type="compositionally biased region" description="Low complexity" evidence="1">
    <location>
        <begin position="204"/>
        <end position="213"/>
    </location>
</feature>
<feature type="region of interest" description="Disordered" evidence="1">
    <location>
        <begin position="635"/>
        <end position="664"/>
    </location>
</feature>
<dbReference type="VEuPathDB" id="ToxoDB:ETH2_0919800"/>
<feature type="region of interest" description="Disordered" evidence="1">
    <location>
        <begin position="204"/>
        <end position="237"/>
    </location>
</feature>
<evidence type="ECO:0000313" key="3">
    <source>
        <dbReference type="EMBL" id="CDJ41033.1"/>
    </source>
</evidence>
<feature type="compositionally biased region" description="Low complexity" evidence="1">
    <location>
        <begin position="225"/>
        <end position="236"/>
    </location>
</feature>
<dbReference type="EMBL" id="HG675439">
    <property type="protein sequence ID" value="CDJ41033.1"/>
    <property type="molecule type" value="Genomic_DNA"/>
</dbReference>
<feature type="compositionally biased region" description="Low complexity" evidence="1">
    <location>
        <begin position="38"/>
        <end position="63"/>
    </location>
</feature>
<accession>U6KVT4</accession>
<protein>
    <recommendedName>
        <fullName evidence="2">Lysine-specific demethylase-like domain-containing protein</fullName>
    </recommendedName>
</protein>
<name>U6KVT4_EIMTE</name>
<organism evidence="3 4">
    <name type="scientific">Eimeria tenella</name>
    <name type="common">Coccidian parasite</name>
    <dbReference type="NCBI Taxonomy" id="5802"/>
    <lineage>
        <taxon>Eukaryota</taxon>
        <taxon>Sar</taxon>
        <taxon>Alveolata</taxon>
        <taxon>Apicomplexa</taxon>
        <taxon>Conoidasida</taxon>
        <taxon>Coccidia</taxon>
        <taxon>Eucoccidiorida</taxon>
        <taxon>Eimeriorina</taxon>
        <taxon>Eimeriidae</taxon>
        <taxon>Eimeria</taxon>
    </lineage>
</organism>
<reference evidence="3" key="1">
    <citation type="submission" date="2013-10" db="EMBL/GenBank/DDBJ databases">
        <title>Genomic analysis of the causative agents of coccidiosis in chickens.</title>
        <authorList>
            <person name="Reid A.J."/>
            <person name="Blake D."/>
            <person name="Billington K."/>
            <person name="Browne H."/>
            <person name="Dunn M."/>
            <person name="Hung S."/>
            <person name="Kawahara F."/>
            <person name="Miranda-Saavedra D."/>
            <person name="Mourier T."/>
            <person name="Nagra H."/>
            <person name="Otto T.D."/>
            <person name="Rawlings N."/>
            <person name="Sanchez A."/>
            <person name="Sanders M."/>
            <person name="Subramaniam C."/>
            <person name="Tay Y."/>
            <person name="Dear P."/>
            <person name="Doerig C."/>
            <person name="Gruber A."/>
            <person name="Parkinson J."/>
            <person name="Shirley M."/>
            <person name="Wan K.L."/>
            <person name="Berriman M."/>
            <person name="Tomley F."/>
            <person name="Pain A."/>
        </authorList>
    </citation>
    <scope>NUCLEOTIDE SEQUENCE [LARGE SCALE GENOMIC DNA]</scope>
    <source>
        <strain evidence="3">Houghton</strain>
    </source>
</reference>
<evidence type="ECO:0000313" key="4">
    <source>
        <dbReference type="Proteomes" id="UP000030747"/>
    </source>
</evidence>
<reference evidence="3" key="2">
    <citation type="submission" date="2013-10" db="EMBL/GenBank/DDBJ databases">
        <authorList>
            <person name="Aslett M."/>
        </authorList>
    </citation>
    <scope>NUCLEOTIDE SEQUENCE [LARGE SCALE GENOMIC DNA]</scope>
    <source>
        <strain evidence="3">Houghton</strain>
    </source>
</reference>
<proteinExistence type="predicted"/>
<feature type="region of interest" description="Disordered" evidence="1">
    <location>
        <begin position="397"/>
        <end position="419"/>
    </location>
</feature>
<dbReference type="OrthoDB" id="340442at2759"/>
<feature type="domain" description="Lysine-specific demethylase-like" evidence="2">
    <location>
        <begin position="153"/>
        <end position="517"/>
    </location>
</feature>
<dbReference type="GeneID" id="25256585"/>
<dbReference type="Proteomes" id="UP000030747">
    <property type="component" value="Unassembled WGS sequence"/>
</dbReference>
<feature type="compositionally biased region" description="Low complexity" evidence="1">
    <location>
        <begin position="562"/>
        <end position="580"/>
    </location>
</feature>